<feature type="region of interest" description="Disordered" evidence="1">
    <location>
        <begin position="254"/>
        <end position="283"/>
    </location>
</feature>
<feature type="compositionally biased region" description="Basic and acidic residues" evidence="1">
    <location>
        <begin position="162"/>
        <end position="171"/>
    </location>
</feature>
<gene>
    <name evidence="2" type="ORF">CC1G_00958</name>
</gene>
<proteinExistence type="predicted"/>
<sequence>MFSTGSPYSPFFTSGLLSAQLLAMDTPTSSRAPSPEIQLPLGPRRGSLPTDNLAATSPLSQDESAAFYFTMQPKRDETEFRSFLSLDLAESQSMRSASLKRKASSKGSRSRSSKANTGLSIPSRIPEVSVPRMPSPARRMRYSRDSPLPSPKPAPSITLPELPKEASDEPPRLPSLVKTPSLSFSFPAPPPTSPKKSFLPSLRVSRTRAPKSVIQLANNNRASVQTTSSVSTRVKKVNRSDALARLEGRVKPSRLSFTPSRNFMSMSDDEEEDQDSDAESLGAKSDYTDLGDDLFYAFFEPEDLVLPASLPSTSPISPSHPIAHRRNSSSPTKSSFARMHFRRSTKEWFPLKSFIDLRNDDESSASTWSWRSFIDVASIS</sequence>
<evidence type="ECO:0000313" key="2">
    <source>
        <dbReference type="EMBL" id="EAU90574.2"/>
    </source>
</evidence>
<dbReference type="InParanoid" id="A8N983"/>
<dbReference type="RefSeq" id="XP_001831411.2">
    <property type="nucleotide sequence ID" value="XM_001831359.2"/>
</dbReference>
<feature type="region of interest" description="Disordered" evidence="1">
    <location>
        <begin position="91"/>
        <end position="204"/>
    </location>
</feature>
<evidence type="ECO:0000256" key="1">
    <source>
        <dbReference type="SAM" id="MobiDB-lite"/>
    </source>
</evidence>
<dbReference type="GeneID" id="6007883"/>
<dbReference type="OrthoDB" id="3260393at2759"/>
<feature type="region of interest" description="Disordered" evidence="1">
    <location>
        <begin position="316"/>
        <end position="336"/>
    </location>
</feature>
<dbReference type="eggNOG" id="ENOG502R315">
    <property type="taxonomic scope" value="Eukaryota"/>
</dbReference>
<dbReference type="AlphaFoldDB" id="A8N983"/>
<dbReference type="STRING" id="240176.A8N983"/>
<comment type="caution">
    <text evidence="2">The sequence shown here is derived from an EMBL/GenBank/DDBJ whole genome shotgun (WGS) entry which is preliminary data.</text>
</comment>
<dbReference type="KEGG" id="cci:CC1G_00958"/>
<feature type="compositionally biased region" description="Acidic residues" evidence="1">
    <location>
        <begin position="267"/>
        <end position="278"/>
    </location>
</feature>
<dbReference type="HOGENOM" id="CLU_057168_0_0_1"/>
<dbReference type="VEuPathDB" id="FungiDB:CC1G_00958"/>
<keyword evidence="3" id="KW-1185">Reference proteome</keyword>
<name>A8N983_COPC7</name>
<protein>
    <submittedName>
        <fullName evidence="2">Uncharacterized protein</fullName>
    </submittedName>
</protein>
<feature type="region of interest" description="Disordered" evidence="1">
    <location>
        <begin position="25"/>
        <end position="59"/>
    </location>
</feature>
<feature type="compositionally biased region" description="Polar residues" evidence="1">
    <location>
        <begin position="255"/>
        <end position="264"/>
    </location>
</feature>
<evidence type="ECO:0000313" key="3">
    <source>
        <dbReference type="Proteomes" id="UP000001861"/>
    </source>
</evidence>
<reference evidence="2 3" key="1">
    <citation type="journal article" date="2010" name="Proc. Natl. Acad. Sci. U.S.A.">
        <title>Insights into evolution of multicellular fungi from the assembled chromosomes of the mushroom Coprinopsis cinerea (Coprinus cinereus).</title>
        <authorList>
            <person name="Stajich J.E."/>
            <person name="Wilke S.K."/>
            <person name="Ahren D."/>
            <person name="Au C.H."/>
            <person name="Birren B.W."/>
            <person name="Borodovsky M."/>
            <person name="Burns C."/>
            <person name="Canback B."/>
            <person name="Casselton L.A."/>
            <person name="Cheng C.K."/>
            <person name="Deng J."/>
            <person name="Dietrich F.S."/>
            <person name="Fargo D.C."/>
            <person name="Farman M.L."/>
            <person name="Gathman A.C."/>
            <person name="Goldberg J."/>
            <person name="Guigo R."/>
            <person name="Hoegger P.J."/>
            <person name="Hooker J.B."/>
            <person name="Huggins A."/>
            <person name="James T.Y."/>
            <person name="Kamada T."/>
            <person name="Kilaru S."/>
            <person name="Kodira C."/>
            <person name="Kues U."/>
            <person name="Kupfer D."/>
            <person name="Kwan H.S."/>
            <person name="Lomsadze A."/>
            <person name="Li W."/>
            <person name="Lilly W.W."/>
            <person name="Ma L.J."/>
            <person name="Mackey A.J."/>
            <person name="Manning G."/>
            <person name="Martin F."/>
            <person name="Muraguchi H."/>
            <person name="Natvig D.O."/>
            <person name="Palmerini H."/>
            <person name="Ramesh M.A."/>
            <person name="Rehmeyer C.J."/>
            <person name="Roe B.A."/>
            <person name="Shenoy N."/>
            <person name="Stanke M."/>
            <person name="Ter-Hovhannisyan V."/>
            <person name="Tunlid A."/>
            <person name="Velagapudi R."/>
            <person name="Vision T.J."/>
            <person name="Zeng Q."/>
            <person name="Zolan M.E."/>
            <person name="Pukkila P.J."/>
        </authorList>
    </citation>
    <scope>NUCLEOTIDE SEQUENCE [LARGE SCALE GENOMIC DNA]</scope>
    <source>
        <strain evidence="3">Okayama-7 / 130 / ATCC MYA-4618 / FGSC 9003</strain>
    </source>
</reference>
<dbReference type="OMA" id="PRNFMSM"/>
<organism evidence="2 3">
    <name type="scientific">Coprinopsis cinerea (strain Okayama-7 / 130 / ATCC MYA-4618 / FGSC 9003)</name>
    <name type="common">Inky cap fungus</name>
    <name type="synonym">Hormographiella aspergillata</name>
    <dbReference type="NCBI Taxonomy" id="240176"/>
    <lineage>
        <taxon>Eukaryota</taxon>
        <taxon>Fungi</taxon>
        <taxon>Dikarya</taxon>
        <taxon>Basidiomycota</taxon>
        <taxon>Agaricomycotina</taxon>
        <taxon>Agaricomycetes</taxon>
        <taxon>Agaricomycetidae</taxon>
        <taxon>Agaricales</taxon>
        <taxon>Agaricineae</taxon>
        <taxon>Psathyrellaceae</taxon>
        <taxon>Coprinopsis</taxon>
    </lineage>
</organism>
<feature type="compositionally biased region" description="Basic residues" evidence="1">
    <location>
        <begin position="98"/>
        <end position="112"/>
    </location>
</feature>
<accession>A8N983</accession>
<dbReference type="EMBL" id="AACS02000007">
    <property type="protein sequence ID" value="EAU90574.2"/>
    <property type="molecule type" value="Genomic_DNA"/>
</dbReference>
<feature type="compositionally biased region" description="Polar residues" evidence="1">
    <location>
        <begin position="49"/>
        <end position="59"/>
    </location>
</feature>
<dbReference type="Proteomes" id="UP000001861">
    <property type="component" value="Unassembled WGS sequence"/>
</dbReference>